<protein>
    <submittedName>
        <fullName evidence="3">Anticodon-binding protein</fullName>
    </submittedName>
</protein>
<gene>
    <name evidence="3" type="ORF">JKP88DRAFT_270157</name>
</gene>
<dbReference type="OrthoDB" id="10253204at2759"/>
<evidence type="ECO:0000256" key="1">
    <source>
        <dbReference type="SAM" id="MobiDB-lite"/>
    </source>
</evidence>
<dbReference type="SMART" id="SM00879">
    <property type="entry name" value="Brix"/>
    <property type="match status" value="1"/>
</dbReference>
<feature type="region of interest" description="Disordered" evidence="1">
    <location>
        <begin position="1"/>
        <end position="42"/>
    </location>
</feature>
<dbReference type="InterPro" id="IPR007109">
    <property type="entry name" value="Brix"/>
</dbReference>
<sequence length="341" mass="38861">MVGVNPANIKNKIKRSEVYQKQKEAKAKDKKDRRKRDVEAAALGDEVPVKKVQRTLDNTREADETVVAPDDEEVEADEAGDEFARFFNNETTPKIMITTRPRPSAELFMFIRDLMQMLPNAFFYPRKSATVKQLCQWCNNKKFTHLFVLSEKSKVCNGLLVAVLPAGPTAFFKVSNVKTSEDIHNRGTVSPHQPELILNNFNTRLGHRVGRFLGSVFPHEPDFNGRQVVTFHNQRDFIFVRHHRYVFEGNELEAAAAAEVLDEGDEGQNGGAGEGGGHKKKVATLKGKDGSATRTRLQELGPRFTLKMRWLQEGTFDTECGEYEWIHKRKEMDTSRRKFHL</sequence>
<dbReference type="PANTHER" id="PTHR22734:SF3">
    <property type="entry name" value="RIBOSOME PRODUCTION FACTOR 1"/>
    <property type="match status" value="1"/>
</dbReference>
<dbReference type="Pfam" id="PF04427">
    <property type="entry name" value="Brix"/>
    <property type="match status" value="1"/>
</dbReference>
<comment type="caution">
    <text evidence="3">The sequence shown here is derived from an EMBL/GenBank/DDBJ whole genome shotgun (WGS) entry which is preliminary data.</text>
</comment>
<dbReference type="PANTHER" id="PTHR22734">
    <property type="entry name" value="U3 SMALL NUCLEOLAR RIBONUCLEOPROTEIN PROTEIN IMP4"/>
    <property type="match status" value="1"/>
</dbReference>
<evidence type="ECO:0000313" key="4">
    <source>
        <dbReference type="Proteomes" id="UP000664859"/>
    </source>
</evidence>
<dbReference type="GO" id="GO:0000470">
    <property type="term" value="P:maturation of LSU-rRNA"/>
    <property type="evidence" value="ECO:0007669"/>
    <property type="project" value="TreeGrafter"/>
</dbReference>
<dbReference type="InterPro" id="IPR044281">
    <property type="entry name" value="IMP4/RPF1"/>
</dbReference>
<dbReference type="Gene3D" id="3.40.50.10480">
    <property type="entry name" value="Probable brix-domain ribosomal biogenesis protein"/>
    <property type="match status" value="1"/>
</dbReference>
<proteinExistence type="predicted"/>
<dbReference type="PROSITE" id="PS50833">
    <property type="entry name" value="BRIX"/>
    <property type="match status" value="1"/>
</dbReference>
<dbReference type="GO" id="GO:0030687">
    <property type="term" value="C:preribosome, large subunit precursor"/>
    <property type="evidence" value="ECO:0007669"/>
    <property type="project" value="TreeGrafter"/>
</dbReference>
<dbReference type="Proteomes" id="UP000664859">
    <property type="component" value="Unassembled WGS sequence"/>
</dbReference>
<feature type="compositionally biased region" description="Basic and acidic residues" evidence="1">
    <location>
        <begin position="14"/>
        <end position="39"/>
    </location>
</feature>
<organism evidence="3 4">
    <name type="scientific">Tribonema minus</name>
    <dbReference type="NCBI Taxonomy" id="303371"/>
    <lineage>
        <taxon>Eukaryota</taxon>
        <taxon>Sar</taxon>
        <taxon>Stramenopiles</taxon>
        <taxon>Ochrophyta</taxon>
        <taxon>PX clade</taxon>
        <taxon>Xanthophyceae</taxon>
        <taxon>Tribonematales</taxon>
        <taxon>Tribonemataceae</taxon>
        <taxon>Tribonema</taxon>
    </lineage>
</organism>
<feature type="region of interest" description="Disordered" evidence="1">
    <location>
        <begin position="264"/>
        <end position="291"/>
    </location>
</feature>
<dbReference type="GO" id="GO:0000460">
    <property type="term" value="P:maturation of 5.8S rRNA"/>
    <property type="evidence" value="ECO:0007669"/>
    <property type="project" value="TreeGrafter"/>
</dbReference>
<keyword evidence="4" id="KW-1185">Reference proteome</keyword>
<reference evidence="3" key="1">
    <citation type="submission" date="2021-02" db="EMBL/GenBank/DDBJ databases">
        <title>First Annotated Genome of the Yellow-green Alga Tribonema minus.</title>
        <authorList>
            <person name="Mahan K.M."/>
        </authorList>
    </citation>
    <scope>NUCLEOTIDE SEQUENCE</scope>
    <source>
        <strain evidence="3">UTEX B ZZ1240</strain>
    </source>
</reference>
<evidence type="ECO:0000313" key="3">
    <source>
        <dbReference type="EMBL" id="KAG5180838.1"/>
    </source>
</evidence>
<dbReference type="GO" id="GO:0005730">
    <property type="term" value="C:nucleolus"/>
    <property type="evidence" value="ECO:0007669"/>
    <property type="project" value="TreeGrafter"/>
</dbReference>
<dbReference type="AlphaFoldDB" id="A0A835YUA9"/>
<evidence type="ECO:0000259" key="2">
    <source>
        <dbReference type="PROSITE" id="PS50833"/>
    </source>
</evidence>
<accession>A0A835YUA9</accession>
<dbReference type="EMBL" id="JAFCMP010000357">
    <property type="protein sequence ID" value="KAG5180838.1"/>
    <property type="molecule type" value="Genomic_DNA"/>
</dbReference>
<name>A0A835YUA9_9STRA</name>
<dbReference type="GO" id="GO:0042134">
    <property type="term" value="F:rRNA primary transcript binding"/>
    <property type="evidence" value="ECO:0007669"/>
    <property type="project" value="InterPro"/>
</dbReference>
<dbReference type="SUPFAM" id="SSF52954">
    <property type="entry name" value="Class II aaRS ABD-related"/>
    <property type="match status" value="1"/>
</dbReference>
<feature type="domain" description="Brix" evidence="2">
    <location>
        <begin position="93"/>
        <end position="317"/>
    </location>
</feature>